<proteinExistence type="predicted"/>
<evidence type="ECO:0000313" key="2">
    <source>
        <dbReference type="Proteomes" id="UP000215767"/>
    </source>
</evidence>
<dbReference type="EMBL" id="NEVS01000004">
    <property type="protein sequence ID" value="OZI59910.1"/>
    <property type="molecule type" value="Genomic_DNA"/>
</dbReference>
<sequence length="165" mass="18117">MQLEQKTVTLAHLNVRPEKHGDENVGGADLKITFTDSNELLSEFHPTLRALLYKAEEAQGTLPGQEPAFTARRFGDLIGSLRLKHELKGADVVIGFGIGESDIEMETVDVDHYTVEVMEGGSVAYSFRVKCNPTGEQVSRLYEVMGGEIDITVTPAIEKQGQLEV</sequence>
<comment type="caution">
    <text evidence="1">The sequence shown here is derived from an EMBL/GenBank/DDBJ whole genome shotgun (WGS) entry which is preliminary data.</text>
</comment>
<accession>A0A261UFC9</accession>
<dbReference type="Proteomes" id="UP000215767">
    <property type="component" value="Unassembled WGS sequence"/>
</dbReference>
<dbReference type="RefSeq" id="WP_094841329.1">
    <property type="nucleotide sequence ID" value="NZ_NEVS01000004.1"/>
</dbReference>
<keyword evidence="2" id="KW-1185">Reference proteome</keyword>
<name>A0A261UFC9_9BORD</name>
<reference evidence="2" key="1">
    <citation type="submission" date="2017-05" db="EMBL/GenBank/DDBJ databases">
        <title>Complete and WGS of Bordetella genogroups.</title>
        <authorList>
            <person name="Spilker T."/>
            <person name="Lipuma J."/>
        </authorList>
    </citation>
    <scope>NUCLEOTIDE SEQUENCE [LARGE SCALE GENOMIC DNA]</scope>
    <source>
        <strain evidence="2">AU8856</strain>
    </source>
</reference>
<evidence type="ECO:0000313" key="1">
    <source>
        <dbReference type="EMBL" id="OZI59910.1"/>
    </source>
</evidence>
<protein>
    <submittedName>
        <fullName evidence="1">Uncharacterized protein</fullName>
    </submittedName>
</protein>
<dbReference type="AlphaFoldDB" id="A0A261UFC9"/>
<dbReference type="OrthoDB" id="9033198at2"/>
<organism evidence="1 2">
    <name type="scientific">Bordetella genomosp. 11</name>
    <dbReference type="NCBI Taxonomy" id="1416808"/>
    <lineage>
        <taxon>Bacteria</taxon>
        <taxon>Pseudomonadati</taxon>
        <taxon>Pseudomonadota</taxon>
        <taxon>Betaproteobacteria</taxon>
        <taxon>Burkholderiales</taxon>
        <taxon>Alcaligenaceae</taxon>
        <taxon>Bordetella</taxon>
    </lineage>
</organism>
<gene>
    <name evidence="1" type="ORF">CAL28_10495</name>
</gene>